<dbReference type="Proteomes" id="UP000245711">
    <property type="component" value="Chromosome"/>
</dbReference>
<gene>
    <name evidence="1" type="ORF">CBI38_21905</name>
</gene>
<sequence length="117" mass="13319">MFNVELLKEVEEWFIELASTDPEAAEHVAGAIDLLEATGPTLGRPVVDKVKASRFHSMKELRPPGTHIRILFIFDPHRDAVLLVGGDKTGQWRAWYAENIPVADDRYQKWLDGDYDD</sequence>
<proteinExistence type="predicted"/>
<protein>
    <submittedName>
        <fullName evidence="1">Uncharacterized protein</fullName>
    </submittedName>
</protein>
<keyword evidence="2" id="KW-1185">Reference proteome</keyword>
<evidence type="ECO:0000313" key="1">
    <source>
        <dbReference type="EMBL" id="AWK73819.1"/>
    </source>
</evidence>
<dbReference type="InterPro" id="IPR009241">
    <property type="entry name" value="HigB-like"/>
</dbReference>
<accession>A0A2S2BZ20</accession>
<dbReference type="OrthoDB" id="330810at2"/>
<dbReference type="Pfam" id="PF05973">
    <property type="entry name" value="Gp49"/>
    <property type="match status" value="1"/>
</dbReference>
<dbReference type="KEGG" id="roz:CBI38_21905"/>
<organism evidence="1 2">
    <name type="scientific">Rhodococcus oxybenzonivorans</name>
    <dbReference type="NCBI Taxonomy" id="1990687"/>
    <lineage>
        <taxon>Bacteria</taxon>
        <taxon>Bacillati</taxon>
        <taxon>Actinomycetota</taxon>
        <taxon>Actinomycetes</taxon>
        <taxon>Mycobacteriales</taxon>
        <taxon>Nocardiaceae</taxon>
        <taxon>Rhodococcus</taxon>
    </lineage>
</organism>
<dbReference type="RefSeq" id="WP_109332204.1">
    <property type="nucleotide sequence ID" value="NZ_CP021354.1"/>
</dbReference>
<dbReference type="AlphaFoldDB" id="A0A2S2BZ20"/>
<dbReference type="EMBL" id="CP021354">
    <property type="protein sequence ID" value="AWK73819.1"/>
    <property type="molecule type" value="Genomic_DNA"/>
</dbReference>
<name>A0A2S2BZ20_9NOCA</name>
<reference evidence="1 2" key="1">
    <citation type="submission" date="2017-05" db="EMBL/GenBank/DDBJ databases">
        <title>Isolation of Rhodococcus sp. S2-17 biodegrading of BP-3.</title>
        <authorList>
            <person name="Lee Y."/>
            <person name="Kim K.H."/>
            <person name="Chun B.H."/>
            <person name="Jung H.S."/>
            <person name="Jeon C.O."/>
        </authorList>
    </citation>
    <scope>NUCLEOTIDE SEQUENCE [LARGE SCALE GENOMIC DNA]</scope>
    <source>
        <strain evidence="1 2">S2-17</strain>
    </source>
</reference>
<evidence type="ECO:0000313" key="2">
    <source>
        <dbReference type="Proteomes" id="UP000245711"/>
    </source>
</evidence>